<feature type="region of interest" description="Disordered" evidence="5">
    <location>
        <begin position="15"/>
        <end position="42"/>
    </location>
</feature>
<keyword evidence="3 4" id="KW-0175">Coiled coil</keyword>
<dbReference type="OMA" id="AKMAHER"/>
<accession>A0A914B4J7</accession>
<dbReference type="OrthoDB" id="10030037at2759"/>
<feature type="compositionally biased region" description="Low complexity" evidence="5">
    <location>
        <begin position="141"/>
        <end position="152"/>
    </location>
</feature>
<proteinExistence type="predicted"/>
<dbReference type="EnsemblMetazoa" id="XM_038214929.1">
    <property type="protein sequence ID" value="XP_038070857.1"/>
    <property type="gene ID" value="LOC119739837"/>
</dbReference>
<dbReference type="GO" id="GO:0005737">
    <property type="term" value="C:cytoplasm"/>
    <property type="evidence" value="ECO:0007669"/>
    <property type="project" value="UniProtKB-SubCell"/>
</dbReference>
<feature type="compositionally biased region" description="Low complexity" evidence="5">
    <location>
        <begin position="302"/>
        <end position="314"/>
    </location>
</feature>
<evidence type="ECO:0000313" key="7">
    <source>
        <dbReference type="Proteomes" id="UP000887568"/>
    </source>
</evidence>
<evidence type="ECO:0000256" key="4">
    <source>
        <dbReference type="SAM" id="Coils"/>
    </source>
</evidence>
<keyword evidence="7" id="KW-1185">Reference proteome</keyword>
<sequence length="921" mass="105952">METCTPDVRHNAYFTKSNPGVQHYKSASDGDSPDASMPMGNLASPLVDSGYREGSVTYNHEESTNSYGSLTGEGPVGTGPPTITPVSGQLEKFKQHRMIRPVPLKAASPSRSLDSPCSTSSRHSLPSSPASMPDQTSDKPQQQQLQQNQQQQRQRHQPPDVVLTNQQKHGFAGNHFGGLPTKCLSLQDITPKQRNYHDNGPRGPSYGDSKAWGKQPTQPRRIQPAHSLNYLNRTVQNLQNHKLLPDYKRRNISQSSSQVDNRRNGNNNGSRSNPKKPVRITHSNPSYGHVMDYNSNRLDGKSSASSSSQVSSVQEETEMDEIAALRQKVLEKEAQLTTLRDTMDNNEAAILKVHEDKHREWNEETSWLRKELQEQEDTSRKIRHSLQAQIYKLEQEKKTLREKIDVSHHPPSKEVEDLKWQLRNLKEQLSIKTQEIANLRNKLTYQEQRLSQRAKTVASQEAELERLRQEMQRTGEATPEAHRRLLQEKEAELSETRIETNHLRELKENLAQEVKVQEEELTLLRTKIGTKDQELSQERCEVAYLREVQEKLNQQLQKKAKSGGLLSGKGNQSSNVNNLKERLAQREKEVTQLKEQLRRVQEDKDQELGKLRQNMKERNGDIEKLQKKLSEAEKDRSMLRNKLANGKGAGGTKMTPLQRQLESDFMDMQVKLTTREREAFQLKRELALLQEKNVSDISSLKSQLEEHEQEQQAVQDRMLQRETEIGFLMDKMKSQENKIAMLKEELEKPEPPKKARDSQDHQQRVEELEREVVALRNERTELHTQVVDLGEESAMYKEKLDKISKGVRTLSTSQSNLVNLAKGMSQGVANPGPPRVDEEENLRQEIRSLREKLAESRKRLQGQEGAMSRERRVWQEEKEKVIKYQKQLQLNYVQMCRRNRSLESDLQQLTVELEHKEISHC</sequence>
<reference evidence="6" key="1">
    <citation type="submission" date="2022-11" db="UniProtKB">
        <authorList>
            <consortium name="EnsemblMetazoa"/>
        </authorList>
    </citation>
    <scope>IDENTIFICATION</scope>
</reference>
<feature type="compositionally biased region" description="Low complexity" evidence="5">
    <location>
        <begin position="115"/>
        <end position="131"/>
    </location>
</feature>
<dbReference type="InterPro" id="IPR045329">
    <property type="entry name" value="LZTS"/>
</dbReference>
<evidence type="ECO:0000256" key="2">
    <source>
        <dbReference type="ARBA" id="ARBA00022490"/>
    </source>
</evidence>
<organism evidence="6 7">
    <name type="scientific">Patiria miniata</name>
    <name type="common">Bat star</name>
    <name type="synonym">Asterina miniata</name>
    <dbReference type="NCBI Taxonomy" id="46514"/>
    <lineage>
        <taxon>Eukaryota</taxon>
        <taxon>Metazoa</taxon>
        <taxon>Echinodermata</taxon>
        <taxon>Eleutherozoa</taxon>
        <taxon>Asterozoa</taxon>
        <taxon>Asteroidea</taxon>
        <taxon>Valvatacea</taxon>
        <taxon>Valvatida</taxon>
        <taxon>Asterinidae</taxon>
        <taxon>Patiria</taxon>
    </lineage>
</organism>
<name>A0A914B4J7_PATMI</name>
<dbReference type="PANTHER" id="PTHR19354">
    <property type="entry name" value="ZIPPER PUTATIVE TUMOR SUPPRESSOR 2 HOMOLOG-LIKE PROTEIN-RELATED"/>
    <property type="match status" value="1"/>
</dbReference>
<feature type="coiled-coil region" evidence="4">
    <location>
        <begin position="892"/>
        <end position="919"/>
    </location>
</feature>
<evidence type="ECO:0000256" key="3">
    <source>
        <dbReference type="ARBA" id="ARBA00023054"/>
    </source>
</evidence>
<evidence type="ECO:0000313" key="6">
    <source>
        <dbReference type="EnsemblMetazoa" id="XP_038070858.1"/>
    </source>
</evidence>
<feature type="region of interest" description="Disordered" evidence="5">
    <location>
        <begin position="597"/>
        <end position="623"/>
    </location>
</feature>
<feature type="coiled-coil region" evidence="4">
    <location>
        <begin position="836"/>
        <end position="866"/>
    </location>
</feature>
<feature type="region of interest" description="Disordered" evidence="5">
    <location>
        <begin position="240"/>
        <end position="319"/>
    </location>
</feature>
<dbReference type="PANTHER" id="PTHR19354:SF2">
    <property type="entry name" value="LEUCINE-RICH REPEAT-CONTAINING PROTEIN DDB_G0290503"/>
    <property type="match status" value="1"/>
</dbReference>
<protein>
    <submittedName>
        <fullName evidence="6">Uncharacterized protein</fullName>
    </submittedName>
</protein>
<evidence type="ECO:0000256" key="1">
    <source>
        <dbReference type="ARBA" id="ARBA00004496"/>
    </source>
</evidence>
<feature type="region of interest" description="Disordered" evidence="5">
    <location>
        <begin position="61"/>
        <end position="87"/>
    </location>
</feature>
<feature type="region of interest" description="Disordered" evidence="5">
    <location>
        <begin position="101"/>
        <end position="159"/>
    </location>
</feature>
<dbReference type="GeneID" id="119739837"/>
<dbReference type="Proteomes" id="UP000887568">
    <property type="component" value="Unplaced"/>
</dbReference>
<dbReference type="Pfam" id="PF06818">
    <property type="entry name" value="Fez1"/>
    <property type="match status" value="1"/>
</dbReference>
<feature type="region of interest" description="Disordered" evidence="5">
    <location>
        <begin position="744"/>
        <end position="765"/>
    </location>
</feature>
<dbReference type="RefSeq" id="XP_038070857.1">
    <property type="nucleotide sequence ID" value="XM_038214929.1"/>
</dbReference>
<dbReference type="EnsemblMetazoa" id="XM_038214930.1">
    <property type="protein sequence ID" value="XP_038070858.1"/>
    <property type="gene ID" value="LOC119739837"/>
</dbReference>
<evidence type="ECO:0000256" key="5">
    <source>
        <dbReference type="SAM" id="MobiDB-lite"/>
    </source>
</evidence>
<comment type="subcellular location">
    <subcellularLocation>
        <location evidence="1">Cytoplasm</location>
    </subcellularLocation>
</comment>
<feature type="coiled-coil region" evidence="4">
    <location>
        <begin position="383"/>
        <end position="527"/>
    </location>
</feature>
<feature type="region of interest" description="Disordered" evidence="5">
    <location>
        <begin position="192"/>
        <end position="220"/>
    </location>
</feature>
<keyword evidence="2" id="KW-0963">Cytoplasm</keyword>
<dbReference type="RefSeq" id="XP_038070858.1">
    <property type="nucleotide sequence ID" value="XM_038214930.1"/>
</dbReference>
<dbReference type="AlphaFoldDB" id="A0A914B4J7"/>